<proteinExistence type="predicted"/>
<evidence type="ECO:0000313" key="2">
    <source>
        <dbReference type="Proteomes" id="UP001432014"/>
    </source>
</evidence>
<accession>A0ABZ1WJ72</accession>
<dbReference type="Proteomes" id="UP001432014">
    <property type="component" value="Chromosome"/>
</dbReference>
<dbReference type="RefSeq" id="WP_329611653.1">
    <property type="nucleotide sequence ID" value="NZ_CP108482.1"/>
</dbReference>
<evidence type="ECO:0008006" key="3">
    <source>
        <dbReference type="Google" id="ProtNLM"/>
    </source>
</evidence>
<name>A0ABZ1WJ72_9ACTN</name>
<organism evidence="1 2">
    <name type="scientific">Kitasatospora herbaricolor</name>
    <dbReference type="NCBI Taxonomy" id="68217"/>
    <lineage>
        <taxon>Bacteria</taxon>
        <taxon>Bacillati</taxon>
        <taxon>Actinomycetota</taxon>
        <taxon>Actinomycetes</taxon>
        <taxon>Kitasatosporales</taxon>
        <taxon>Streptomycetaceae</taxon>
        <taxon>Kitasatospora</taxon>
    </lineage>
</organism>
<reference evidence="1 2" key="1">
    <citation type="submission" date="2022-10" db="EMBL/GenBank/DDBJ databases">
        <title>The complete genomes of actinobacterial strains from the NBC collection.</title>
        <authorList>
            <person name="Joergensen T.S."/>
            <person name="Alvarez Arevalo M."/>
            <person name="Sterndorff E.B."/>
            <person name="Faurdal D."/>
            <person name="Vuksanovic O."/>
            <person name="Mourched A.-S."/>
            <person name="Charusanti P."/>
            <person name="Shaw S."/>
            <person name="Blin K."/>
            <person name="Weber T."/>
        </authorList>
    </citation>
    <scope>NUCLEOTIDE SEQUENCE [LARGE SCALE GENOMIC DNA]</scope>
    <source>
        <strain evidence="1 2">NBC_01247</strain>
    </source>
</reference>
<evidence type="ECO:0000313" key="1">
    <source>
        <dbReference type="EMBL" id="WUS60995.1"/>
    </source>
</evidence>
<protein>
    <recommendedName>
        <fullName evidence="3">STAS domain-containing protein</fullName>
    </recommendedName>
</protein>
<sequence length="70" mass="7100">MNDATVPAFTAVVRDTPAGPVVQAAGELDLNGAPTLHAALRHALATGRPSKLVIALADVTDNCLAQAPGW</sequence>
<dbReference type="Gene3D" id="3.30.750.24">
    <property type="entry name" value="STAS domain"/>
    <property type="match status" value="1"/>
</dbReference>
<gene>
    <name evidence="1" type="ORF">OG469_39200</name>
</gene>
<keyword evidence="2" id="KW-1185">Reference proteome</keyword>
<dbReference type="InterPro" id="IPR036513">
    <property type="entry name" value="STAS_dom_sf"/>
</dbReference>
<dbReference type="EMBL" id="CP108482">
    <property type="protein sequence ID" value="WUS60995.1"/>
    <property type="molecule type" value="Genomic_DNA"/>
</dbReference>